<evidence type="ECO:0000313" key="2">
    <source>
        <dbReference type="Proteomes" id="UP001148629"/>
    </source>
</evidence>
<gene>
    <name evidence="1" type="ORF">NM208_g6251</name>
</gene>
<dbReference type="EMBL" id="JANRMS010000570">
    <property type="protein sequence ID" value="KAJ3537586.1"/>
    <property type="molecule type" value="Genomic_DNA"/>
</dbReference>
<reference evidence="1" key="1">
    <citation type="submission" date="2022-08" db="EMBL/GenBank/DDBJ databases">
        <title>Genome Sequence of Fusarium decemcellulare.</title>
        <authorList>
            <person name="Buettner E."/>
        </authorList>
    </citation>
    <scope>NUCLEOTIDE SEQUENCE</scope>
    <source>
        <strain evidence="1">Babe19</strain>
    </source>
</reference>
<protein>
    <submittedName>
        <fullName evidence="1">Uncharacterized protein</fullName>
    </submittedName>
</protein>
<dbReference type="Proteomes" id="UP001148629">
    <property type="component" value="Unassembled WGS sequence"/>
</dbReference>
<organism evidence="1 2">
    <name type="scientific">Fusarium decemcellulare</name>
    <dbReference type="NCBI Taxonomy" id="57161"/>
    <lineage>
        <taxon>Eukaryota</taxon>
        <taxon>Fungi</taxon>
        <taxon>Dikarya</taxon>
        <taxon>Ascomycota</taxon>
        <taxon>Pezizomycotina</taxon>
        <taxon>Sordariomycetes</taxon>
        <taxon>Hypocreomycetidae</taxon>
        <taxon>Hypocreales</taxon>
        <taxon>Nectriaceae</taxon>
        <taxon>Fusarium</taxon>
        <taxon>Fusarium decemcellulare species complex</taxon>
    </lineage>
</organism>
<accession>A0ACC1SE03</accession>
<evidence type="ECO:0000313" key="1">
    <source>
        <dbReference type="EMBL" id="KAJ3537586.1"/>
    </source>
</evidence>
<sequence>MATPNRPLRPKIQQDSGARGSSVTQSRLTRLPPRNRNKQTVNPNACGVCRRRKTKASPVTTAAELIVLGRSRSLTNLTIPPLQNPEADQNGLILHLLRTLPHDKAADLLNTLRSGGWESPSHVITGLSTHETVRALLAPTSGTLELELSVRHPVSYPPLFPLQLASLPLESLLMPSRTLVAREPNDGSPSSQQSMQVTTQLLPTRPLVDERLRKLDMKNWSEVPISNELAASIISLYIETDYQTLPLFDLNLFLEDLIYNQPRFCSSLLVSSLLSWACQAYTAIDPETHVLGRAFFDQAQQLITDGPELFTLTTVSALALLCVAAIGYGRDRLSLQFLQQSITIGTRMGLFGHRSSKESASAWLGRPPRLEQHGLIHSMGGSQLGVVRIAPPLATVPMPTAPMQALDVDGFRACCELWAIFNDIAQEYHHNDKSIRPPPYKHEFAEQTYRRLLVWAASLPLHLVRSDQSTHPVMMMHIYFHVIIVELFRHSLTAPQDDYQLRFFDTPRSTPRAVYAASINQLKRLLLKFRLSFETASLSILSQTALIYVGNAVVQEARGSDQLEWHIYLRLCLAAMGDLFGSYRESWTIIRGLLSMAIDRGALSTAEAQRIAQEMRELGQHHEAFDDVDTRSMVDLDLAMTDPTAARGVSLAGQFDQLVLGEKPQVPTDKGMNAKT</sequence>
<name>A0ACC1SE03_9HYPO</name>
<proteinExistence type="predicted"/>
<comment type="caution">
    <text evidence="1">The sequence shown here is derived from an EMBL/GenBank/DDBJ whole genome shotgun (WGS) entry which is preliminary data.</text>
</comment>
<keyword evidence="2" id="KW-1185">Reference proteome</keyword>